<dbReference type="SUPFAM" id="SSF64449">
    <property type="entry name" value="YopH tyrosine phosphatase N-terminal domain"/>
    <property type="match status" value="1"/>
</dbReference>
<feature type="domain" description="Protein-tyrosine phosphatase YopH N-terminal" evidence="1">
    <location>
        <begin position="7"/>
        <end position="108"/>
    </location>
</feature>
<accession>A0AAD3U938</accession>
<dbReference type="InterPro" id="IPR015103">
    <property type="entry name" value="ProtTyrPase_YopH_N"/>
</dbReference>
<reference evidence="2" key="1">
    <citation type="journal article" date="2018" name="Genome Biol.">
        <title>SKESA: strategic k-mer extension for scrupulous assemblies.</title>
        <authorList>
            <person name="Souvorov A."/>
            <person name="Agarwala R."/>
            <person name="Lipman D.J."/>
        </authorList>
    </citation>
    <scope>NUCLEOTIDE SEQUENCE</scope>
    <source>
        <strain evidence="2">OLC2673_Aeromonas</strain>
    </source>
</reference>
<name>A0AAD3U938_AERHY</name>
<protein>
    <recommendedName>
        <fullName evidence="1">Protein-tyrosine phosphatase YopH N-terminal domain-containing protein</fullName>
    </recommendedName>
</protein>
<dbReference type="AlphaFoldDB" id="A0AAD3U938"/>
<proteinExistence type="predicted"/>
<dbReference type="GO" id="GO:0004725">
    <property type="term" value="F:protein tyrosine phosphatase activity"/>
    <property type="evidence" value="ECO:0007669"/>
    <property type="project" value="InterPro"/>
</dbReference>
<evidence type="ECO:0000313" key="3">
    <source>
        <dbReference type="Proteomes" id="UP000859505"/>
    </source>
</evidence>
<gene>
    <name evidence="2" type="ORF">JAJ28_001410</name>
</gene>
<comment type="caution">
    <text evidence="2">The sequence shown here is derived from an EMBL/GenBank/DDBJ whole genome shotgun (WGS) entry which is preliminary data.</text>
</comment>
<dbReference type="Pfam" id="PF09013">
    <property type="entry name" value="YopH_N"/>
    <property type="match status" value="1"/>
</dbReference>
<evidence type="ECO:0000313" key="2">
    <source>
        <dbReference type="EMBL" id="HAT6343697.1"/>
    </source>
</evidence>
<dbReference type="EMBL" id="DACTUL010000008">
    <property type="protein sequence ID" value="HAT6343697.1"/>
    <property type="molecule type" value="Genomic_DNA"/>
</dbReference>
<dbReference type="Gene3D" id="3.30.1570.10">
    <property type="entry name" value="Protein-tyrosine phosphatase, YopH, N-terminal domain"/>
    <property type="match status" value="1"/>
</dbReference>
<dbReference type="Proteomes" id="UP000859505">
    <property type="component" value="Unassembled WGS sequence"/>
</dbReference>
<sequence length="473" mass="51132">MQIHALQSLVNQQINQLGHADQAGRLGNQGHTNTGAGISSQERTFAQTVLEQVRNISLNQQEVAGLLPHIANFKLQQEQGGNAVLAGLRSDQLSLADAKLLLDAAARQLPPPVPDRAAKPAPAIPARPQNNTVDLCHHFAGQDVQVLANKPAPGTNTAAIWPSASKPGQFGLFLPGEGMKHAPTLADAKSQLSAYNASQLTKQLEARWGGAVSVLAEKPAASFDRPAIWPSASKPGSYGIHLPGKSAMRAEDLAKADSLFAKNGVAVRLSDGQHIKVNDTNLPEAARVSLERKHQIAITPITINGKEIAYLFSGQQQLNRNVLFSSHGSGVNEGTFTKPEGIEFDFASTRNNVLVSNTMAFAEKLKDGLVAFKEESQIYDTLSREATNYRLDGGIRTQPEQAAELIGRMNRNGADQPFDFVLLNREAKGVHFADLLQGFKDTLGWLPDQLVCHFCRPQDENKGRFNVSNNYLG</sequence>
<evidence type="ECO:0000259" key="1">
    <source>
        <dbReference type="Pfam" id="PF09013"/>
    </source>
</evidence>
<organism evidence="2 3">
    <name type="scientific">Aeromonas hydrophila</name>
    <dbReference type="NCBI Taxonomy" id="644"/>
    <lineage>
        <taxon>Bacteria</taxon>
        <taxon>Pseudomonadati</taxon>
        <taxon>Pseudomonadota</taxon>
        <taxon>Gammaproteobacteria</taxon>
        <taxon>Aeromonadales</taxon>
        <taxon>Aeromonadaceae</taxon>
        <taxon>Aeromonas</taxon>
    </lineage>
</organism>
<dbReference type="InterPro" id="IPR036484">
    <property type="entry name" value="ProtTyrPase_YopH_N_sf"/>
</dbReference>
<reference evidence="2" key="2">
    <citation type="submission" date="2020-01" db="EMBL/GenBank/DDBJ databases">
        <authorList>
            <consortium name="NCBI Pathogen Detection Project"/>
        </authorList>
    </citation>
    <scope>NUCLEOTIDE SEQUENCE</scope>
    <source>
        <strain evidence="2">OLC2673_Aeromonas</strain>
    </source>
</reference>